<dbReference type="PANTHER" id="PTHR12837:SF15">
    <property type="entry name" value="POLY(ADP-RIBOSE) GLYCOHYDROLASE"/>
    <property type="match status" value="1"/>
</dbReference>
<dbReference type="InterPro" id="IPR046372">
    <property type="entry name" value="PARG_cat_C"/>
</dbReference>
<evidence type="ECO:0000313" key="7">
    <source>
        <dbReference type="EnsemblMetazoa" id="PPAI009486-PA"/>
    </source>
</evidence>
<dbReference type="EC" id="3.2.1.143" evidence="2"/>
<feature type="compositionally biased region" description="Low complexity" evidence="4">
    <location>
        <begin position="533"/>
        <end position="549"/>
    </location>
</feature>
<evidence type="ECO:0000256" key="3">
    <source>
        <dbReference type="ARBA" id="ARBA00022801"/>
    </source>
</evidence>
<feature type="domain" description="PARG catalytic Macro" evidence="5">
    <location>
        <begin position="279"/>
        <end position="482"/>
    </location>
</feature>
<dbReference type="Pfam" id="PF20811">
    <property type="entry name" value="PARG_cat_N"/>
    <property type="match status" value="1"/>
</dbReference>
<dbReference type="VEuPathDB" id="VectorBase:PPAPM1_010858"/>
<evidence type="ECO:0000259" key="6">
    <source>
        <dbReference type="Pfam" id="PF20811"/>
    </source>
</evidence>
<dbReference type="Proteomes" id="UP000092462">
    <property type="component" value="Unassembled WGS sequence"/>
</dbReference>
<evidence type="ECO:0000313" key="8">
    <source>
        <dbReference type="Proteomes" id="UP000092462"/>
    </source>
</evidence>
<dbReference type="Pfam" id="PF05028">
    <property type="entry name" value="PARG_cat_C"/>
    <property type="match status" value="1"/>
</dbReference>
<proteinExistence type="inferred from homology"/>
<feature type="domain" description="PARG helical" evidence="6">
    <location>
        <begin position="152"/>
        <end position="270"/>
    </location>
</feature>
<sequence>MSSEINCDEEMGENGDNFDNCYWPPVYPTGNHTVLYNVPIVQPNQPPIPRRSTPKWDSEHVRMPCSSMSQYPLKKVRTRENIGRYKVLVIFLAFLQSDGTSDVVSRWDLIKTALQPPIKSSRELETAILSYNSKYTKSWSFRGLHKLFDECDEEDAEAFFDRLLPKIMDLALQLPQLIPGSIPLLKQGRNHSISLSQQQIACLLANAFLCTFPRRNTQKWESEYGNYPDINFNRLFGYTDERCMEKIKCICHYFRRVLNKMPTGVVTFSRRCVIREAMPRWDICDAPFRGIRVDVRTGGTIEEDGKGLLQVDFANKFVGGGVLATGCVQEEIRFVICPELLIARLFTEALDKTEALHVIGPEQFSEYSGYAGSFLWKGNFADDTPRDECGRRKCYIVAIDALHFAEQAQQYQARLMIRELNKAYVGFLPPERSKPISAVASGNWGCGAFNGDAKLKSLLQIMVCTLTRRNLVYFTFGDSNLKASIDELFNFLVEHQLTVQNIYRCLCEFSRKKLPGHTLYDYIYEKFRESQRSSRSPRNSPRTSRSPRNSESEDLAPSLVDCLDDYYVRENPNKRKPSPVVVSIQPKIADFFKKL</sequence>
<dbReference type="GO" id="GO:0005975">
    <property type="term" value="P:carbohydrate metabolic process"/>
    <property type="evidence" value="ECO:0007669"/>
    <property type="project" value="InterPro"/>
</dbReference>
<organism evidence="7 8">
    <name type="scientific">Phlebotomus papatasi</name>
    <name type="common">Sandfly</name>
    <dbReference type="NCBI Taxonomy" id="29031"/>
    <lineage>
        <taxon>Eukaryota</taxon>
        <taxon>Metazoa</taxon>
        <taxon>Ecdysozoa</taxon>
        <taxon>Arthropoda</taxon>
        <taxon>Hexapoda</taxon>
        <taxon>Insecta</taxon>
        <taxon>Pterygota</taxon>
        <taxon>Neoptera</taxon>
        <taxon>Endopterygota</taxon>
        <taxon>Diptera</taxon>
        <taxon>Nematocera</taxon>
        <taxon>Psychodoidea</taxon>
        <taxon>Psychodidae</taxon>
        <taxon>Phlebotomus</taxon>
        <taxon>Phlebotomus</taxon>
    </lineage>
</organism>
<protein>
    <recommendedName>
        <fullName evidence="2">poly(ADP-ribose) glycohydrolase</fullName>
        <ecNumber evidence="2">3.2.1.143</ecNumber>
    </recommendedName>
</protein>
<evidence type="ECO:0000256" key="4">
    <source>
        <dbReference type="SAM" id="MobiDB-lite"/>
    </source>
</evidence>
<dbReference type="InterPro" id="IPR048362">
    <property type="entry name" value="PARG_helical"/>
</dbReference>
<dbReference type="GO" id="GO:0005634">
    <property type="term" value="C:nucleus"/>
    <property type="evidence" value="ECO:0007669"/>
    <property type="project" value="TreeGrafter"/>
</dbReference>
<dbReference type="EnsemblMetazoa" id="PPAI009486-RA">
    <property type="protein sequence ID" value="PPAI009486-PA"/>
    <property type="gene ID" value="PPAI009486"/>
</dbReference>
<dbReference type="GO" id="GO:0004649">
    <property type="term" value="F:poly(ADP-ribose) glycohydrolase activity"/>
    <property type="evidence" value="ECO:0007669"/>
    <property type="project" value="UniProtKB-EC"/>
</dbReference>
<keyword evidence="8" id="KW-1185">Reference proteome</keyword>
<reference evidence="7" key="1">
    <citation type="submission" date="2022-08" db="UniProtKB">
        <authorList>
            <consortium name="EnsemblMetazoa"/>
        </authorList>
    </citation>
    <scope>IDENTIFICATION</scope>
    <source>
        <strain evidence="7">Israel</strain>
    </source>
</reference>
<evidence type="ECO:0000256" key="1">
    <source>
        <dbReference type="ARBA" id="ARBA00009545"/>
    </source>
</evidence>
<dbReference type="GO" id="GO:0005737">
    <property type="term" value="C:cytoplasm"/>
    <property type="evidence" value="ECO:0007669"/>
    <property type="project" value="TreeGrafter"/>
</dbReference>
<dbReference type="GO" id="GO:0006282">
    <property type="term" value="P:regulation of DNA repair"/>
    <property type="evidence" value="ECO:0007669"/>
    <property type="project" value="InterPro"/>
</dbReference>
<evidence type="ECO:0000256" key="2">
    <source>
        <dbReference type="ARBA" id="ARBA00012255"/>
    </source>
</evidence>
<comment type="similarity">
    <text evidence="1">Belongs to the poly(ADP-ribose) glycohydrolase family.</text>
</comment>
<dbReference type="GO" id="GO:1990966">
    <property type="term" value="P:ATP generation from poly-ADP-D-ribose"/>
    <property type="evidence" value="ECO:0007669"/>
    <property type="project" value="TreeGrafter"/>
</dbReference>
<keyword evidence="3" id="KW-0378">Hydrolase</keyword>
<dbReference type="VEuPathDB" id="VectorBase:PPAI009486"/>
<dbReference type="AlphaFoldDB" id="A0A1B0DM96"/>
<name>A0A1B0DM96_PHLPP</name>
<feature type="region of interest" description="Disordered" evidence="4">
    <location>
        <begin position="531"/>
        <end position="557"/>
    </location>
</feature>
<dbReference type="InterPro" id="IPR007724">
    <property type="entry name" value="Poly_GlycHdrlase"/>
</dbReference>
<accession>A0A1B0DM96</accession>
<dbReference type="PANTHER" id="PTHR12837">
    <property type="entry name" value="POLY ADP-RIBOSE GLYCOHYDROLASE"/>
    <property type="match status" value="1"/>
</dbReference>
<dbReference type="EMBL" id="AJVK01006914">
    <property type="status" value="NOT_ANNOTATED_CDS"/>
    <property type="molecule type" value="Genomic_DNA"/>
</dbReference>
<evidence type="ECO:0000259" key="5">
    <source>
        <dbReference type="Pfam" id="PF05028"/>
    </source>
</evidence>
<dbReference type="GO" id="GO:0009225">
    <property type="term" value="P:nucleotide-sugar metabolic process"/>
    <property type="evidence" value="ECO:0007669"/>
    <property type="project" value="TreeGrafter"/>
</dbReference>